<reference evidence="1 2" key="1">
    <citation type="submission" date="2020-04" db="EMBL/GenBank/DDBJ databases">
        <title>Usitatibacter rugosus gen. nov., sp. nov. and Usitatibacter palustris sp. nov., novel members of Usitatibacteraceae fam. nov. within the order Nitrosomonadales isolated from soil.</title>
        <authorList>
            <person name="Huber K.J."/>
            <person name="Neumann-Schaal M."/>
            <person name="Geppert A."/>
            <person name="Luckner M."/>
            <person name="Wanner G."/>
            <person name="Overmann J."/>
        </authorList>
    </citation>
    <scope>NUCLEOTIDE SEQUENCE [LARGE SCALE GENOMIC DNA]</scope>
    <source>
        <strain evidence="1 2">0125_3</strain>
    </source>
</reference>
<proteinExistence type="predicted"/>
<accession>A0A6M4GQT1</accession>
<gene>
    <name evidence="1" type="ORF">DSM104443_00760</name>
</gene>
<dbReference type="Proteomes" id="UP000501534">
    <property type="component" value="Chromosome"/>
</dbReference>
<evidence type="ECO:0000313" key="2">
    <source>
        <dbReference type="Proteomes" id="UP000501534"/>
    </source>
</evidence>
<dbReference type="AlphaFoldDB" id="A0A6M4GQT1"/>
<name>A0A6M4GQT1_9PROT</name>
<dbReference type="KEGG" id="uru:DSM104443_00760"/>
<keyword evidence="2" id="KW-1185">Reference proteome</keyword>
<protein>
    <submittedName>
        <fullName evidence="1">Uncharacterized protein</fullName>
    </submittedName>
</protein>
<dbReference type="RefSeq" id="WP_171089646.1">
    <property type="nucleotide sequence ID" value="NZ_CP053069.1"/>
</dbReference>
<dbReference type="EMBL" id="CP053069">
    <property type="protein sequence ID" value="QJR09710.1"/>
    <property type="molecule type" value="Genomic_DNA"/>
</dbReference>
<evidence type="ECO:0000313" key="1">
    <source>
        <dbReference type="EMBL" id="QJR09710.1"/>
    </source>
</evidence>
<organism evidence="1 2">
    <name type="scientific">Usitatibacter rugosus</name>
    <dbReference type="NCBI Taxonomy" id="2732067"/>
    <lineage>
        <taxon>Bacteria</taxon>
        <taxon>Pseudomonadati</taxon>
        <taxon>Pseudomonadota</taxon>
        <taxon>Betaproteobacteria</taxon>
        <taxon>Nitrosomonadales</taxon>
        <taxon>Usitatibacteraceae</taxon>
        <taxon>Usitatibacter</taxon>
    </lineage>
</organism>
<sequence>MSGVRIFQIYYSEGTRASGDKGFEGLDNLANPRPDWREYWPIRNFLLGNAIEDAAFYGFFSPKFADKTGLDAAAVRNFVEQHGDADVLLFSPFFDQMAYPRNIFDQGNWQHPGTMDTFKECARLAEPTVDFDSLVMDSSNTVFCNYFVAKGAFWREWLERCERIFRIAEEGTSDLARRLNEATRHDEGGVPTKVFVIERVASLMLSVKGRWNARARNPLSLPWSTSPIARFPMEMAVLDALKVAYSAQGHPEYLAAFAQLRQAIDRQLR</sequence>